<sequence length="273" mass="31468">MLDTYFFIPGDKQKYLDKIDVVKSDYIVIDLEDAVALKNKNEALELVLGLSLQPNCFVRIPFFENCYSNEQVAKLIQHFEGRIAVPKLSEKAEITQIKNLVPEIDLNMIILVENPLCIINLVEIMKSFSSQIHGIGFGTHDFCSITGMKHTSENLDNYKRQLLLYAKAFNVNYIDGVDLDLKDFTQFKKECVFAFEMGASGKFLIHPKQIEKLREVAYLSDAELDELHSVYEIIKDIPDNMIEVYTIGGKVYEKPHIMRIKKVMRKIQEFSKN</sequence>
<dbReference type="GO" id="GO:0006107">
    <property type="term" value="P:oxaloacetate metabolic process"/>
    <property type="evidence" value="ECO:0007669"/>
    <property type="project" value="TreeGrafter"/>
</dbReference>
<dbReference type="InterPro" id="IPR015813">
    <property type="entry name" value="Pyrv/PenolPyrv_kinase-like_dom"/>
</dbReference>
<comment type="cofactor">
    <cofactor evidence="1">
        <name>Mg(2+)</name>
        <dbReference type="ChEBI" id="CHEBI:18420"/>
    </cofactor>
</comment>
<dbReference type="InterPro" id="IPR040442">
    <property type="entry name" value="Pyrv_kinase-like_dom_sf"/>
</dbReference>
<feature type="binding site" evidence="4">
    <location>
        <position position="113"/>
    </location>
    <ligand>
        <name>substrate</name>
    </ligand>
</feature>
<dbReference type="GO" id="GO:0016829">
    <property type="term" value="F:lyase activity"/>
    <property type="evidence" value="ECO:0007669"/>
    <property type="project" value="UniProtKB-KW"/>
</dbReference>
<dbReference type="EMBL" id="FNBA01000004">
    <property type="protein sequence ID" value="SDF01646.1"/>
    <property type="molecule type" value="Genomic_DNA"/>
</dbReference>
<accession>A0A1G7HMT8</accession>
<evidence type="ECO:0000313" key="7">
    <source>
        <dbReference type="EMBL" id="SDF01646.1"/>
    </source>
</evidence>
<reference evidence="7 8" key="1">
    <citation type="submission" date="2016-10" db="EMBL/GenBank/DDBJ databases">
        <authorList>
            <person name="de Groot N.N."/>
        </authorList>
    </citation>
    <scope>NUCLEOTIDE SEQUENCE [LARGE SCALE GENOMIC DNA]</scope>
    <source>
        <strain evidence="7 8">DSM 16195</strain>
    </source>
</reference>
<evidence type="ECO:0000256" key="2">
    <source>
        <dbReference type="ARBA" id="ARBA00022723"/>
    </source>
</evidence>
<dbReference type="Pfam" id="PF03328">
    <property type="entry name" value="HpcH_HpaI"/>
    <property type="match status" value="1"/>
</dbReference>
<dbReference type="InterPro" id="IPR005000">
    <property type="entry name" value="Aldolase/citrate-lyase_domain"/>
</dbReference>
<organism evidence="7 8">
    <name type="scientific">Ulvibacter litoralis</name>
    <dbReference type="NCBI Taxonomy" id="227084"/>
    <lineage>
        <taxon>Bacteria</taxon>
        <taxon>Pseudomonadati</taxon>
        <taxon>Bacteroidota</taxon>
        <taxon>Flavobacteriia</taxon>
        <taxon>Flavobacteriales</taxon>
        <taxon>Flavobacteriaceae</taxon>
        <taxon>Ulvibacter</taxon>
    </lineage>
</organism>
<dbReference type="PANTHER" id="PTHR32308">
    <property type="entry name" value="LYASE BETA SUBUNIT, PUTATIVE (AFU_ORTHOLOGUE AFUA_4G13030)-RELATED"/>
    <property type="match status" value="1"/>
</dbReference>
<dbReference type="PIRSF" id="PIRSF015582">
    <property type="entry name" value="Cit_lyase_B"/>
    <property type="match status" value="1"/>
</dbReference>
<evidence type="ECO:0000256" key="1">
    <source>
        <dbReference type="ARBA" id="ARBA00001946"/>
    </source>
</evidence>
<dbReference type="RefSeq" id="WP_093144839.1">
    <property type="nucleotide sequence ID" value="NZ_BMWO01000004.1"/>
</dbReference>
<feature type="binding site" evidence="5">
    <location>
        <position position="141"/>
    </location>
    <ligand>
        <name>Mg(2+)</name>
        <dbReference type="ChEBI" id="CHEBI:18420"/>
    </ligand>
</feature>
<dbReference type="Proteomes" id="UP000199321">
    <property type="component" value="Unassembled WGS sequence"/>
</dbReference>
<dbReference type="SUPFAM" id="SSF51621">
    <property type="entry name" value="Phosphoenolpyruvate/pyruvate domain"/>
    <property type="match status" value="1"/>
</dbReference>
<feature type="binding site" evidence="5">
    <location>
        <position position="113"/>
    </location>
    <ligand>
        <name>Mg(2+)</name>
        <dbReference type="ChEBI" id="CHEBI:18420"/>
    </ligand>
</feature>
<evidence type="ECO:0000256" key="5">
    <source>
        <dbReference type="PIRSR" id="PIRSR015582-2"/>
    </source>
</evidence>
<protein>
    <submittedName>
        <fullName evidence="7">Citrate lyase beta subunit</fullName>
    </submittedName>
</protein>
<dbReference type="STRING" id="227084.SAMN05421855_104181"/>
<dbReference type="GO" id="GO:0000287">
    <property type="term" value="F:magnesium ion binding"/>
    <property type="evidence" value="ECO:0007669"/>
    <property type="project" value="TreeGrafter"/>
</dbReference>
<dbReference type="InterPro" id="IPR011206">
    <property type="entry name" value="Citrate_lyase_beta/mcl1/mcl2"/>
</dbReference>
<keyword evidence="7" id="KW-0456">Lyase</keyword>
<dbReference type="PANTHER" id="PTHR32308:SF0">
    <property type="entry name" value="HPCH_HPAI ALDOLASE_CITRATE LYASE DOMAIN-CONTAINING PROTEIN"/>
    <property type="match status" value="1"/>
</dbReference>
<evidence type="ECO:0000256" key="3">
    <source>
        <dbReference type="ARBA" id="ARBA00022842"/>
    </source>
</evidence>
<dbReference type="OrthoDB" id="9786940at2"/>
<name>A0A1G7HMT8_9FLAO</name>
<proteinExistence type="predicted"/>
<dbReference type="Gene3D" id="3.20.20.60">
    <property type="entry name" value="Phosphoenolpyruvate-binding domains"/>
    <property type="match status" value="1"/>
</dbReference>
<dbReference type="AlphaFoldDB" id="A0A1G7HMT8"/>
<keyword evidence="2 5" id="KW-0479">Metal-binding</keyword>
<gene>
    <name evidence="7" type="ORF">SAMN05421855_104181</name>
</gene>
<feature type="domain" description="HpcH/HpaI aldolase/citrate lyase" evidence="6">
    <location>
        <begin position="5"/>
        <end position="207"/>
    </location>
</feature>
<evidence type="ECO:0000259" key="6">
    <source>
        <dbReference type="Pfam" id="PF03328"/>
    </source>
</evidence>
<keyword evidence="3 5" id="KW-0460">Magnesium</keyword>
<evidence type="ECO:0000256" key="4">
    <source>
        <dbReference type="PIRSR" id="PIRSR015582-1"/>
    </source>
</evidence>
<keyword evidence="8" id="KW-1185">Reference proteome</keyword>
<feature type="binding site" evidence="4">
    <location>
        <position position="59"/>
    </location>
    <ligand>
        <name>substrate</name>
    </ligand>
</feature>
<evidence type="ECO:0000313" key="8">
    <source>
        <dbReference type="Proteomes" id="UP000199321"/>
    </source>
</evidence>